<evidence type="ECO:0000313" key="7">
    <source>
        <dbReference type="EMBL" id="MFH8249444.1"/>
    </source>
</evidence>
<accession>A0ABW7Q3N2</accession>
<dbReference type="EMBL" id="JBIQWL010000001">
    <property type="protein sequence ID" value="MFH8249444.1"/>
    <property type="molecule type" value="Genomic_DNA"/>
</dbReference>
<gene>
    <name evidence="7" type="ORF">ACH3VR_03625</name>
</gene>
<keyword evidence="3" id="KW-0274">FAD</keyword>
<dbReference type="PANTHER" id="PTHR43557:SF2">
    <property type="entry name" value="RIESKE DOMAIN-CONTAINING PROTEIN-RELATED"/>
    <property type="match status" value="1"/>
</dbReference>
<dbReference type="InterPro" id="IPR036188">
    <property type="entry name" value="FAD/NAD-bd_sf"/>
</dbReference>
<feature type="domain" description="FAD/NAD(P)-binding" evidence="5">
    <location>
        <begin position="4"/>
        <end position="300"/>
    </location>
</feature>
<dbReference type="Proteomes" id="UP001610861">
    <property type="component" value="Unassembled WGS sequence"/>
</dbReference>
<comment type="caution">
    <text evidence="7">The sequence shown here is derived from an EMBL/GenBank/DDBJ whole genome shotgun (WGS) entry which is preliminary data.</text>
</comment>
<name>A0ABW7Q3N2_9MICO</name>
<evidence type="ECO:0000259" key="5">
    <source>
        <dbReference type="Pfam" id="PF07992"/>
    </source>
</evidence>
<dbReference type="SUPFAM" id="SSF51905">
    <property type="entry name" value="FAD/NAD(P)-binding domain"/>
    <property type="match status" value="2"/>
</dbReference>
<comment type="cofactor">
    <cofactor evidence="1">
        <name>FAD</name>
        <dbReference type="ChEBI" id="CHEBI:57692"/>
    </cofactor>
</comment>
<evidence type="ECO:0000259" key="6">
    <source>
        <dbReference type="Pfam" id="PF14759"/>
    </source>
</evidence>
<dbReference type="InterPro" id="IPR028202">
    <property type="entry name" value="Reductase_C"/>
</dbReference>
<dbReference type="InterPro" id="IPR016156">
    <property type="entry name" value="FAD/NAD-linked_Rdtase_dimer_sf"/>
</dbReference>
<evidence type="ECO:0000256" key="4">
    <source>
        <dbReference type="ARBA" id="ARBA00023002"/>
    </source>
</evidence>
<dbReference type="Gene3D" id="3.50.50.60">
    <property type="entry name" value="FAD/NAD(P)-binding domain"/>
    <property type="match status" value="2"/>
</dbReference>
<protein>
    <submittedName>
        <fullName evidence="7">NAD(P)/FAD-dependent oxidoreductase</fullName>
    </submittedName>
</protein>
<organism evidence="7 8">
    <name type="scientific">Microbacterium alkaliflavum</name>
    <dbReference type="NCBI Taxonomy" id="3248839"/>
    <lineage>
        <taxon>Bacteria</taxon>
        <taxon>Bacillati</taxon>
        <taxon>Actinomycetota</taxon>
        <taxon>Actinomycetes</taxon>
        <taxon>Micrococcales</taxon>
        <taxon>Microbacteriaceae</taxon>
        <taxon>Microbacterium</taxon>
    </lineage>
</organism>
<reference evidence="7 8" key="1">
    <citation type="submission" date="2024-09" db="EMBL/GenBank/DDBJ databases">
        <authorList>
            <person name="Pan X."/>
        </authorList>
    </citation>
    <scope>NUCLEOTIDE SEQUENCE [LARGE SCALE GENOMIC DNA]</scope>
    <source>
        <strain evidence="7 8">B2969</strain>
    </source>
</reference>
<feature type="domain" description="Reductase C-terminal" evidence="6">
    <location>
        <begin position="319"/>
        <end position="404"/>
    </location>
</feature>
<keyword evidence="4" id="KW-0560">Oxidoreductase</keyword>
<dbReference type="PRINTS" id="PR00368">
    <property type="entry name" value="FADPNR"/>
</dbReference>
<dbReference type="PRINTS" id="PR00411">
    <property type="entry name" value="PNDRDTASEI"/>
</dbReference>
<keyword evidence="8" id="KW-1185">Reference proteome</keyword>
<evidence type="ECO:0000256" key="1">
    <source>
        <dbReference type="ARBA" id="ARBA00001974"/>
    </source>
</evidence>
<evidence type="ECO:0000313" key="8">
    <source>
        <dbReference type="Proteomes" id="UP001610861"/>
    </source>
</evidence>
<dbReference type="Pfam" id="PF07992">
    <property type="entry name" value="Pyr_redox_2"/>
    <property type="match status" value="1"/>
</dbReference>
<evidence type="ECO:0000256" key="2">
    <source>
        <dbReference type="ARBA" id="ARBA00022630"/>
    </source>
</evidence>
<dbReference type="Pfam" id="PF14759">
    <property type="entry name" value="Reductase_C"/>
    <property type="match status" value="1"/>
</dbReference>
<dbReference type="InterPro" id="IPR023753">
    <property type="entry name" value="FAD/NAD-binding_dom"/>
</dbReference>
<keyword evidence="2" id="KW-0285">Flavoprotein</keyword>
<dbReference type="PANTHER" id="PTHR43557">
    <property type="entry name" value="APOPTOSIS-INDUCING FACTOR 1"/>
    <property type="match status" value="1"/>
</dbReference>
<dbReference type="SUPFAM" id="SSF55424">
    <property type="entry name" value="FAD/NAD-linked reductases, dimerisation (C-terminal) domain"/>
    <property type="match status" value="1"/>
</dbReference>
<dbReference type="InterPro" id="IPR050446">
    <property type="entry name" value="FAD-oxidoreductase/Apoptosis"/>
</dbReference>
<evidence type="ECO:0000256" key="3">
    <source>
        <dbReference type="ARBA" id="ARBA00022827"/>
    </source>
</evidence>
<sequence length="406" mass="43175">MAHFVIVGGGLAAGKAVERLRKEGFDGDVTVVAGEQHPPYQRPPLSKGYLQGEEGLDAVILHPAEWYGEQRVELRTGVKATALDVAGHRLSLDDGSSLAYDAVLLATGSSPRRLPLEGADLEGVRMLRTLDDSDALKAELSGGGRRLVLIGSGWIGMEVAATARTLGNEVTVLERDPVPLAAAVGSEMGAVFRDLHLEHGVDLRASVNVERIAGSARATAVVVDGEEVPADLVVIGVGAVPNTSLADEAGIDVSNGIVVDQTLRTDAADVYAAGDVANAYHPVIERHLRSEHWDNALKAGSVAARSMLGIAASHDSIPYFYTDQFDLGMELSGYAPLMKDAQVVTRGDVGSREFIAFWHDGTRVVGAMNVNVWDVQDKFKKLIRQATPVSADRLRDESTSLDDLAS</sequence>
<proteinExistence type="predicted"/>
<dbReference type="Gene3D" id="3.30.390.30">
    <property type="match status" value="1"/>
</dbReference>
<dbReference type="RefSeq" id="WP_396639380.1">
    <property type="nucleotide sequence ID" value="NZ_JBIQWL010000001.1"/>
</dbReference>